<dbReference type="Proteomes" id="UP000323521">
    <property type="component" value="Chromosome"/>
</dbReference>
<keyword evidence="4" id="KW-0132">Cell division</keyword>
<dbReference type="KEGG" id="fwa:DCMF_09950"/>
<dbReference type="PANTHER" id="PTHR30474:SF2">
    <property type="entry name" value="PEPTIDOGLYCAN GLYCOSYLTRANSFERASE FTSW-RELATED"/>
    <property type="match status" value="1"/>
</dbReference>
<evidence type="ECO:0000256" key="10">
    <source>
        <dbReference type="ARBA" id="ARBA00022989"/>
    </source>
</evidence>
<comment type="subcellular location">
    <subcellularLocation>
        <location evidence="1">Cell membrane</location>
        <topology evidence="1">Multi-pass membrane protein</topology>
    </subcellularLocation>
</comment>
<keyword evidence="10 22" id="KW-1133">Transmembrane helix</keyword>
<evidence type="ECO:0000256" key="19">
    <source>
        <dbReference type="ARBA" id="ARBA00044770"/>
    </source>
</evidence>
<dbReference type="InterPro" id="IPR013437">
    <property type="entry name" value="FtsW"/>
</dbReference>
<evidence type="ECO:0000256" key="20">
    <source>
        <dbReference type="ARBA" id="ARBA00049902"/>
    </source>
</evidence>
<feature type="transmembrane region" description="Helical" evidence="22">
    <location>
        <begin position="78"/>
        <end position="96"/>
    </location>
</feature>
<evidence type="ECO:0000256" key="22">
    <source>
        <dbReference type="SAM" id="Phobius"/>
    </source>
</evidence>
<dbReference type="OrthoDB" id="9812661at2"/>
<keyword evidence="3" id="KW-1003">Cell membrane</keyword>
<feature type="transmembrane region" description="Helical" evidence="22">
    <location>
        <begin position="339"/>
        <end position="360"/>
    </location>
</feature>
<keyword evidence="5" id="KW-0328">Glycosyltransferase</keyword>
<comment type="catalytic activity">
    <reaction evidence="20">
        <text>[GlcNAc-(1-&gt;4)-Mur2Ac(oyl-L-Ala-gamma-D-Glu-L-Lys-D-Ala-D-Ala)](n)-di-trans,octa-cis-undecaprenyl diphosphate + beta-D-GlcNAc-(1-&gt;4)-Mur2Ac(oyl-L-Ala-gamma-D-Glu-L-Lys-D-Ala-D-Ala)-di-trans,octa-cis-undecaprenyl diphosphate = [GlcNAc-(1-&gt;4)-Mur2Ac(oyl-L-Ala-gamma-D-Glu-L-Lys-D-Ala-D-Ala)](n+1)-di-trans,octa-cis-undecaprenyl diphosphate + di-trans,octa-cis-undecaprenyl diphosphate + H(+)</text>
        <dbReference type="Rhea" id="RHEA:23708"/>
        <dbReference type="Rhea" id="RHEA-COMP:9602"/>
        <dbReference type="Rhea" id="RHEA-COMP:9603"/>
        <dbReference type="ChEBI" id="CHEBI:15378"/>
        <dbReference type="ChEBI" id="CHEBI:58405"/>
        <dbReference type="ChEBI" id="CHEBI:60033"/>
        <dbReference type="ChEBI" id="CHEBI:78435"/>
        <dbReference type="EC" id="2.4.99.28"/>
    </reaction>
</comment>
<keyword evidence="13" id="KW-0961">Cell wall biogenesis/degradation</keyword>
<keyword evidence="8" id="KW-0133">Cell shape</keyword>
<evidence type="ECO:0000256" key="4">
    <source>
        <dbReference type="ARBA" id="ARBA00022618"/>
    </source>
</evidence>
<feature type="transmembrane region" description="Helical" evidence="22">
    <location>
        <begin position="166"/>
        <end position="183"/>
    </location>
</feature>
<dbReference type="RefSeq" id="WP_148134299.1">
    <property type="nucleotide sequence ID" value="NZ_CP017634.1"/>
</dbReference>
<evidence type="ECO:0000256" key="3">
    <source>
        <dbReference type="ARBA" id="ARBA00022475"/>
    </source>
</evidence>
<dbReference type="GO" id="GO:0071555">
    <property type="term" value="P:cell wall organization"/>
    <property type="evidence" value="ECO:0007669"/>
    <property type="project" value="UniProtKB-KW"/>
</dbReference>
<evidence type="ECO:0000313" key="23">
    <source>
        <dbReference type="EMBL" id="ATW25056.1"/>
    </source>
</evidence>
<dbReference type="NCBIfam" id="TIGR02615">
    <property type="entry name" value="spoVE"/>
    <property type="match status" value="1"/>
</dbReference>
<evidence type="ECO:0000256" key="14">
    <source>
        <dbReference type="ARBA" id="ARBA00032370"/>
    </source>
</evidence>
<evidence type="ECO:0000256" key="8">
    <source>
        <dbReference type="ARBA" id="ARBA00022960"/>
    </source>
</evidence>
<evidence type="ECO:0000256" key="5">
    <source>
        <dbReference type="ARBA" id="ARBA00022676"/>
    </source>
</evidence>
<evidence type="ECO:0000256" key="15">
    <source>
        <dbReference type="ARBA" id="ARBA00033270"/>
    </source>
</evidence>
<evidence type="ECO:0000256" key="11">
    <source>
        <dbReference type="ARBA" id="ARBA00023136"/>
    </source>
</evidence>
<dbReference type="GO" id="GO:0008360">
    <property type="term" value="P:regulation of cell shape"/>
    <property type="evidence" value="ECO:0007669"/>
    <property type="project" value="UniProtKB-KW"/>
</dbReference>
<feature type="transmembrane region" description="Helical" evidence="22">
    <location>
        <begin position="49"/>
        <end position="66"/>
    </location>
</feature>
<feature type="transmembrane region" description="Helical" evidence="22">
    <location>
        <begin position="305"/>
        <end position="327"/>
    </location>
</feature>
<keyword evidence="9" id="KW-0573">Peptidoglycan synthesis</keyword>
<evidence type="ECO:0000256" key="6">
    <source>
        <dbReference type="ARBA" id="ARBA00022679"/>
    </source>
</evidence>
<dbReference type="NCBIfam" id="TIGR02614">
    <property type="entry name" value="ftsW"/>
    <property type="match status" value="1"/>
</dbReference>
<dbReference type="EC" id="2.4.99.28" evidence="19"/>
<sequence>MELKKGAPDFVIFLTVLLLLSIGIVMVFSSSQYAAFYQYQDSFYFLRRQFFNALVGIGAMIFVMKVNYQKLKGLAKPALIVSFVLLAILLIDGIGIERKGSVRWLGAGPLQFQPSELIKVTMVMYMAAFMSEKQHLMQSFTKGFLPPLGIMGAACALIMFQPDLGTALALAGTTFVMLWCAGARKTHMTLLAVAGIALILAAIVLEPYRMERLMAFWDPWKDAQDTGFQTVQSLLAIGSGGFAGVGLGASRAKTFYLPERHTDFIFSILSEELGFIGGAIVIILFLLFVWRGLKVAVSFPDSFGSLLAIGVTSMVGIQAIINLGVVTGSLPVTGITLPFISYGGSSLLFSLAGIGLLLNVSRYAGLDR</sequence>
<evidence type="ECO:0000256" key="13">
    <source>
        <dbReference type="ARBA" id="ARBA00023316"/>
    </source>
</evidence>
<reference evidence="23 24" key="1">
    <citation type="submission" date="2016-10" db="EMBL/GenBank/DDBJ databases">
        <title>Complete Genome Sequence of Peptococcaceae strain DCMF.</title>
        <authorList>
            <person name="Edwards R.J."/>
            <person name="Holland S.I."/>
            <person name="Deshpande N.P."/>
            <person name="Wong Y.K."/>
            <person name="Ertan H."/>
            <person name="Manefield M."/>
            <person name="Russell T.L."/>
            <person name="Lee M.J."/>
        </authorList>
    </citation>
    <scope>NUCLEOTIDE SEQUENCE [LARGE SCALE GENOMIC DNA]</scope>
    <source>
        <strain evidence="23 24">DCMF</strain>
    </source>
</reference>
<dbReference type="InterPro" id="IPR001182">
    <property type="entry name" value="FtsW/RodA"/>
</dbReference>
<dbReference type="Pfam" id="PF01098">
    <property type="entry name" value="FTSW_RODA_SPOVE"/>
    <property type="match status" value="1"/>
</dbReference>
<evidence type="ECO:0000256" key="16">
    <source>
        <dbReference type="ARBA" id="ARBA00038053"/>
    </source>
</evidence>
<name>A0A3G1KRI5_FORW1</name>
<proteinExistence type="inferred from homology"/>
<dbReference type="PANTHER" id="PTHR30474">
    <property type="entry name" value="CELL CYCLE PROTEIN"/>
    <property type="match status" value="1"/>
</dbReference>
<dbReference type="GO" id="GO:0032153">
    <property type="term" value="C:cell division site"/>
    <property type="evidence" value="ECO:0007669"/>
    <property type="project" value="TreeGrafter"/>
</dbReference>
<accession>A0A3G1KRI5</accession>
<evidence type="ECO:0000256" key="2">
    <source>
        <dbReference type="ARBA" id="ARBA00004752"/>
    </source>
</evidence>
<evidence type="ECO:0000313" key="24">
    <source>
        <dbReference type="Proteomes" id="UP000323521"/>
    </source>
</evidence>
<feature type="transmembrane region" description="Helical" evidence="22">
    <location>
        <begin position="190"/>
        <end position="208"/>
    </location>
</feature>
<evidence type="ECO:0000256" key="1">
    <source>
        <dbReference type="ARBA" id="ARBA00004651"/>
    </source>
</evidence>
<evidence type="ECO:0000256" key="9">
    <source>
        <dbReference type="ARBA" id="ARBA00022984"/>
    </source>
</evidence>
<dbReference type="AlphaFoldDB" id="A0A3G1KRI5"/>
<keyword evidence="24" id="KW-1185">Reference proteome</keyword>
<evidence type="ECO:0000256" key="12">
    <source>
        <dbReference type="ARBA" id="ARBA00023306"/>
    </source>
</evidence>
<dbReference type="GO" id="GO:0009252">
    <property type="term" value="P:peptidoglycan biosynthetic process"/>
    <property type="evidence" value="ECO:0007669"/>
    <property type="project" value="UniProtKB-KW"/>
</dbReference>
<feature type="transmembrane region" description="Helical" evidence="22">
    <location>
        <begin position="7"/>
        <end position="29"/>
    </location>
</feature>
<comment type="similarity">
    <text evidence="16">Belongs to the SEDS family. FtsW subfamily.</text>
</comment>
<gene>
    <name evidence="23" type="ORF">DCMF_09950</name>
</gene>
<feature type="transmembrane region" description="Helical" evidence="22">
    <location>
        <begin position="273"/>
        <end position="293"/>
    </location>
</feature>
<dbReference type="GO" id="GO:0051301">
    <property type="term" value="P:cell division"/>
    <property type="evidence" value="ECO:0007669"/>
    <property type="project" value="UniProtKB-KW"/>
</dbReference>
<keyword evidence="12" id="KW-0131">Cell cycle</keyword>
<comment type="function">
    <text evidence="21">Peptidoglycan polymerase that is essential for cell division.</text>
</comment>
<dbReference type="EMBL" id="CP017634">
    <property type="protein sequence ID" value="ATW25056.1"/>
    <property type="molecule type" value="Genomic_DNA"/>
</dbReference>
<evidence type="ECO:0000256" key="7">
    <source>
        <dbReference type="ARBA" id="ARBA00022692"/>
    </source>
</evidence>
<protein>
    <recommendedName>
        <fullName evidence="17">Probable peptidoglycan glycosyltransferase FtsW</fullName>
        <ecNumber evidence="19">2.4.99.28</ecNumber>
    </recommendedName>
    <alternativeName>
        <fullName evidence="18">Cell division protein FtsW</fullName>
    </alternativeName>
    <alternativeName>
        <fullName evidence="15">Cell wall polymerase</fullName>
    </alternativeName>
    <alternativeName>
        <fullName evidence="14">Peptidoglycan polymerase</fullName>
    </alternativeName>
</protein>
<evidence type="ECO:0000256" key="18">
    <source>
        <dbReference type="ARBA" id="ARBA00041418"/>
    </source>
</evidence>
<keyword evidence="6" id="KW-0808">Transferase</keyword>
<dbReference type="GO" id="GO:0015648">
    <property type="term" value="F:lipid-linked peptidoglycan transporter activity"/>
    <property type="evidence" value="ECO:0007669"/>
    <property type="project" value="TreeGrafter"/>
</dbReference>
<dbReference type="GO" id="GO:0005886">
    <property type="term" value="C:plasma membrane"/>
    <property type="evidence" value="ECO:0007669"/>
    <property type="project" value="UniProtKB-SubCell"/>
</dbReference>
<evidence type="ECO:0000256" key="17">
    <source>
        <dbReference type="ARBA" id="ARBA00041185"/>
    </source>
</evidence>
<keyword evidence="11 22" id="KW-0472">Membrane</keyword>
<keyword evidence="7 22" id="KW-0812">Transmembrane</keyword>
<comment type="pathway">
    <text evidence="2">Cell wall biogenesis; peptidoglycan biosynthesis.</text>
</comment>
<evidence type="ECO:0000256" key="21">
    <source>
        <dbReference type="ARBA" id="ARBA00049966"/>
    </source>
</evidence>
<organism evidence="23 24">
    <name type="scientific">Formimonas warabiya</name>
    <dbReference type="NCBI Taxonomy" id="1761012"/>
    <lineage>
        <taxon>Bacteria</taxon>
        <taxon>Bacillati</taxon>
        <taxon>Bacillota</taxon>
        <taxon>Clostridia</taxon>
        <taxon>Eubacteriales</taxon>
        <taxon>Peptococcaceae</taxon>
        <taxon>Candidatus Formimonas</taxon>
    </lineage>
</organism>
<dbReference type="InterPro" id="IPR013438">
    <property type="entry name" value="SpoVE"/>
</dbReference>
<feature type="transmembrane region" description="Helical" evidence="22">
    <location>
        <begin position="143"/>
        <end position="160"/>
    </location>
</feature>
<dbReference type="GO" id="GO:0008955">
    <property type="term" value="F:peptidoglycan glycosyltransferase activity"/>
    <property type="evidence" value="ECO:0007669"/>
    <property type="project" value="UniProtKB-EC"/>
</dbReference>